<evidence type="ECO:0000256" key="3">
    <source>
        <dbReference type="ARBA" id="ARBA00022946"/>
    </source>
</evidence>
<evidence type="ECO:0000256" key="2">
    <source>
        <dbReference type="ARBA" id="ARBA00009863"/>
    </source>
</evidence>
<feature type="region of interest" description="Disordered" evidence="8">
    <location>
        <begin position="578"/>
        <end position="598"/>
    </location>
</feature>
<dbReference type="STRING" id="86259.A0A4Z1PNK5"/>
<keyword evidence="5" id="KW-0496">Mitochondrion</keyword>
<evidence type="ECO:0000313" key="9">
    <source>
        <dbReference type="EMBL" id="TID27604.1"/>
    </source>
</evidence>
<proteinExistence type="inferred from homology"/>
<dbReference type="GO" id="GO:0005763">
    <property type="term" value="C:mitochondrial small ribosomal subunit"/>
    <property type="evidence" value="ECO:0007669"/>
    <property type="project" value="TreeGrafter"/>
</dbReference>
<sequence>MPPRPSRNLCSLSTRANDTCAIRNLQWLQTHSFSTTTPKALPAPPKKKTSTSGPPQKGGTVLRIKKRVVQQSTARPPAPGERKALRKRIVLSNTNALEVPGLQEMGTGTLPSEASIGAVMVLPGDVVDSLRAVEAFKSGQGWSFFRRPACLVRKENVELSKIIDSHDGKTTRKIICGEKGVGKSVFLLEAMAMAFMKGWLVLNIPEGRELTIGHTAYSAIPNTKPLQYLQPTYTANLLSQFLKANKTLLSTLQLTSEPDFNFPLAEETTLATLAEAGSQDEDRAWPIFQHIWRELQVPGRPPVLYCIDNISHIMGDSKYTFLNEEDKLRPIHAHDFVLVKHFIDHLSGQRKLANGGMVLGATSLSEHLKSAALDTAIKAAEARQENERETRVSSHYDPYQKLDMRALKALTSDFEASSSPLNPNEVPDAPVASEAADATATSEPTPEQATSVASHTGVNELGVASEAADATATSEPTPEQATSVASHTGVNELGVASEAADATATSEPTPEQATSVASHTGVNELGVVSEVPDAPVASEAADATATSEPTLEQATSVASHTGVNELGVVSEVPDAPVASEAADATATSGPTPEQATSVATHTGVNELGVVSEVPDAPVASEAADATATSGPTPEQAPSVATHTGVNELGVIRLKGISKAEAKTILEYWATSGMVRRQIEEKFVADQWTVAGGGVFKELERGCLRRAV</sequence>
<feature type="compositionally biased region" description="Low complexity" evidence="8">
    <location>
        <begin position="425"/>
        <end position="447"/>
    </location>
</feature>
<feature type="compositionally biased region" description="Low complexity" evidence="8">
    <location>
        <begin position="464"/>
        <end position="479"/>
    </location>
</feature>
<evidence type="ECO:0000256" key="1">
    <source>
        <dbReference type="ARBA" id="ARBA00004173"/>
    </source>
</evidence>
<reference evidence="9 10" key="1">
    <citation type="submission" date="2019-04" db="EMBL/GenBank/DDBJ databases">
        <title>High contiguity whole genome sequence and gene annotation resource for two Venturia nashicola isolates.</title>
        <authorList>
            <person name="Prokchorchik M."/>
            <person name="Won K."/>
            <person name="Lee Y."/>
            <person name="Choi E.D."/>
            <person name="Segonzac C."/>
            <person name="Sohn K.H."/>
        </authorList>
    </citation>
    <scope>NUCLEOTIDE SEQUENCE [LARGE SCALE GENOMIC DNA]</scope>
    <source>
        <strain evidence="9 10">PRI2</strain>
    </source>
</reference>
<dbReference type="InterPro" id="IPR019368">
    <property type="entry name" value="Ribosomal_mS29"/>
</dbReference>
<name>A0A4Z1PNK5_9PEZI</name>
<keyword evidence="10" id="KW-1185">Reference proteome</keyword>
<dbReference type="AlphaFoldDB" id="A0A4Z1PNK5"/>
<keyword evidence="4 9" id="KW-0689">Ribosomal protein</keyword>
<protein>
    <recommendedName>
        <fullName evidence="7">Small ribosomal subunit protein mS29</fullName>
    </recommendedName>
</protein>
<dbReference type="Pfam" id="PF10236">
    <property type="entry name" value="DAP3"/>
    <property type="match status" value="2"/>
</dbReference>
<feature type="region of interest" description="Disordered" evidence="8">
    <location>
        <begin position="619"/>
        <end position="641"/>
    </location>
</feature>
<feature type="region of interest" description="Disordered" evidence="8">
    <location>
        <begin position="538"/>
        <end position="557"/>
    </location>
</feature>
<evidence type="ECO:0000256" key="7">
    <source>
        <dbReference type="ARBA" id="ARBA00035140"/>
    </source>
</evidence>
<feature type="compositionally biased region" description="Low complexity" evidence="8">
    <location>
        <begin position="538"/>
        <end position="550"/>
    </location>
</feature>
<dbReference type="EMBL" id="SNSC02000001">
    <property type="protein sequence ID" value="TID27604.1"/>
    <property type="molecule type" value="Genomic_DNA"/>
</dbReference>
<organism evidence="9 10">
    <name type="scientific">Venturia nashicola</name>
    <dbReference type="NCBI Taxonomy" id="86259"/>
    <lineage>
        <taxon>Eukaryota</taxon>
        <taxon>Fungi</taxon>
        <taxon>Dikarya</taxon>
        <taxon>Ascomycota</taxon>
        <taxon>Pezizomycotina</taxon>
        <taxon>Dothideomycetes</taxon>
        <taxon>Pleosporomycetidae</taxon>
        <taxon>Venturiales</taxon>
        <taxon>Venturiaceae</taxon>
        <taxon>Venturia</taxon>
    </lineage>
</organism>
<evidence type="ECO:0000256" key="6">
    <source>
        <dbReference type="ARBA" id="ARBA00023274"/>
    </source>
</evidence>
<accession>A0A4Z1PNK5</accession>
<feature type="compositionally biased region" description="Polar residues" evidence="8">
    <location>
        <begin position="448"/>
        <end position="457"/>
    </location>
</feature>
<evidence type="ECO:0000256" key="8">
    <source>
        <dbReference type="SAM" id="MobiDB-lite"/>
    </source>
</evidence>
<evidence type="ECO:0000256" key="4">
    <source>
        <dbReference type="ARBA" id="ARBA00022980"/>
    </source>
</evidence>
<feature type="compositionally biased region" description="Low complexity" evidence="8">
    <location>
        <begin position="496"/>
        <end position="511"/>
    </location>
</feature>
<feature type="region of interest" description="Disordered" evidence="8">
    <location>
        <begin position="415"/>
        <end position="518"/>
    </location>
</feature>
<comment type="similarity">
    <text evidence="2">Belongs to the mitochondrion-specific ribosomal protein mS29 family.</text>
</comment>
<comment type="subcellular location">
    <subcellularLocation>
        <location evidence="1">Mitochondrion</location>
    </subcellularLocation>
</comment>
<evidence type="ECO:0000313" key="10">
    <source>
        <dbReference type="Proteomes" id="UP000298493"/>
    </source>
</evidence>
<dbReference type="GO" id="GO:0003735">
    <property type="term" value="F:structural constituent of ribosome"/>
    <property type="evidence" value="ECO:0007669"/>
    <property type="project" value="TreeGrafter"/>
</dbReference>
<keyword evidence="6" id="KW-0687">Ribonucleoprotein</keyword>
<gene>
    <name evidence="9" type="ORF">E6O75_ATG00371</name>
</gene>
<dbReference type="Proteomes" id="UP000298493">
    <property type="component" value="Unassembled WGS sequence"/>
</dbReference>
<feature type="compositionally biased region" description="Polar residues" evidence="8">
    <location>
        <begin position="585"/>
        <end position="598"/>
    </location>
</feature>
<dbReference type="PANTHER" id="PTHR12810">
    <property type="entry name" value="MITOCHONDRIAL 28S RIBOSOMAL PROTEIN S29"/>
    <property type="match status" value="1"/>
</dbReference>
<feature type="compositionally biased region" description="Polar residues" evidence="8">
    <location>
        <begin position="480"/>
        <end position="489"/>
    </location>
</feature>
<comment type="caution">
    <text evidence="9">The sequence shown here is derived from an EMBL/GenBank/DDBJ whole genome shotgun (WGS) entry which is preliminary data.</text>
</comment>
<dbReference type="PANTHER" id="PTHR12810:SF0">
    <property type="entry name" value="SMALL RIBOSOMAL SUBUNIT PROTEIN MS29"/>
    <property type="match status" value="1"/>
</dbReference>
<keyword evidence="3" id="KW-0809">Transit peptide</keyword>
<feature type="region of interest" description="Disordered" evidence="8">
    <location>
        <begin position="33"/>
        <end position="59"/>
    </location>
</feature>
<evidence type="ECO:0000256" key="5">
    <source>
        <dbReference type="ARBA" id="ARBA00023128"/>
    </source>
</evidence>